<evidence type="ECO:0000313" key="2">
    <source>
        <dbReference type="Proteomes" id="UP000220639"/>
    </source>
</evidence>
<name>A0A285B6G0_9ENTR</name>
<gene>
    <name evidence="1" type="ORF">KOSB73_280064</name>
</gene>
<dbReference type="Proteomes" id="UP000220639">
    <property type="component" value="Unassembled WGS sequence"/>
</dbReference>
<dbReference type="EMBL" id="FZTC01000021">
    <property type="protein sequence ID" value="SNU36475.1"/>
    <property type="molecule type" value="Genomic_DNA"/>
</dbReference>
<proteinExistence type="predicted"/>
<protein>
    <submittedName>
        <fullName evidence="1">Uncharacterized protein</fullName>
    </submittedName>
</protein>
<evidence type="ECO:0000313" key="1">
    <source>
        <dbReference type="EMBL" id="SNU36475.1"/>
    </source>
</evidence>
<reference evidence="2" key="1">
    <citation type="submission" date="2017-08" db="EMBL/GenBank/DDBJ databases">
        <authorList>
            <person name="Brisse S."/>
        </authorList>
    </citation>
    <scope>NUCLEOTIDE SEQUENCE [LARGE SCALE GENOMIC DNA]</scope>
    <source>
        <strain evidence="2">06D021</strain>
    </source>
</reference>
<organism evidence="1 2">
    <name type="scientific">Klebsiella grimontii</name>
    <dbReference type="NCBI Taxonomy" id="2058152"/>
    <lineage>
        <taxon>Bacteria</taxon>
        <taxon>Pseudomonadati</taxon>
        <taxon>Pseudomonadota</taxon>
        <taxon>Gammaproteobacteria</taxon>
        <taxon>Enterobacterales</taxon>
        <taxon>Enterobacteriaceae</taxon>
        <taxon>Klebsiella/Raoultella group</taxon>
        <taxon>Klebsiella</taxon>
    </lineage>
</organism>
<accession>A0A285B6G0</accession>
<sequence>MLCNCSANALFMFNDCVPLILKVIECLMNQVTLLFPLSSPFITPRNIFPKRLIRY</sequence>
<dbReference type="AlphaFoldDB" id="A0A285B6G0"/>